<gene>
    <name evidence="1" type="ORF">HZA61_08580</name>
</gene>
<proteinExistence type="predicted"/>
<dbReference type="NCBIfam" id="NF041770">
    <property type="entry name" value="CFI_box_CTERM"/>
    <property type="match status" value="1"/>
</dbReference>
<evidence type="ECO:0000313" key="1">
    <source>
        <dbReference type="EMBL" id="MBI5169528.1"/>
    </source>
</evidence>
<evidence type="ECO:0000313" key="2">
    <source>
        <dbReference type="Proteomes" id="UP000696931"/>
    </source>
</evidence>
<accession>A0A933W347</accession>
<organism evidence="1 2">
    <name type="scientific">Eiseniibacteriota bacterium</name>
    <dbReference type="NCBI Taxonomy" id="2212470"/>
    <lineage>
        <taxon>Bacteria</taxon>
        <taxon>Candidatus Eiseniibacteriota</taxon>
    </lineage>
</organism>
<sequence>MEVVERNSVAAPERLLSSEAKAPIPTLKLRVRDDVGLVVQVFLKGETRGHVDVGDRVRVDGHDRGGVIVAENIFNETTQSWVNDRSRCFIATACAGEGSSEVAVLRAFRDRRLRRTAAGRLFIACYERLSPPVARLVARHEWLRRFVRATLVHPLAVGIGRREDERAGD</sequence>
<reference evidence="1" key="1">
    <citation type="submission" date="2020-07" db="EMBL/GenBank/DDBJ databases">
        <title>Huge and variable diversity of episymbiotic CPR bacteria and DPANN archaea in groundwater ecosystems.</title>
        <authorList>
            <person name="He C.Y."/>
            <person name="Keren R."/>
            <person name="Whittaker M."/>
            <person name="Farag I.F."/>
            <person name="Doudna J."/>
            <person name="Cate J.H.D."/>
            <person name="Banfield J.F."/>
        </authorList>
    </citation>
    <scope>NUCLEOTIDE SEQUENCE</scope>
    <source>
        <strain evidence="1">NC_groundwater_1813_Pr3_B-0.1um_71_17</strain>
    </source>
</reference>
<name>A0A933W347_UNCEI</name>
<protein>
    <submittedName>
        <fullName evidence="1">Uncharacterized protein</fullName>
    </submittedName>
</protein>
<dbReference type="EMBL" id="JACRIW010000058">
    <property type="protein sequence ID" value="MBI5169528.1"/>
    <property type="molecule type" value="Genomic_DNA"/>
</dbReference>
<dbReference type="Proteomes" id="UP000696931">
    <property type="component" value="Unassembled WGS sequence"/>
</dbReference>
<comment type="caution">
    <text evidence="1">The sequence shown here is derived from an EMBL/GenBank/DDBJ whole genome shotgun (WGS) entry which is preliminary data.</text>
</comment>
<dbReference type="InterPro" id="IPR049886">
    <property type="entry name" value="CFI_box_CTERM_dom"/>
</dbReference>
<dbReference type="AlphaFoldDB" id="A0A933W347"/>